<accession>A0A821P3U0</accession>
<evidence type="ECO:0000313" key="2">
    <source>
        <dbReference type="Proteomes" id="UP000663838"/>
    </source>
</evidence>
<reference evidence="1" key="1">
    <citation type="submission" date="2021-02" db="EMBL/GenBank/DDBJ databases">
        <authorList>
            <person name="Nowell W R."/>
        </authorList>
    </citation>
    <scope>NUCLEOTIDE SEQUENCE</scope>
</reference>
<dbReference type="Proteomes" id="UP000663838">
    <property type="component" value="Unassembled WGS sequence"/>
</dbReference>
<protein>
    <submittedName>
        <fullName evidence="1">Uncharacterized protein</fullName>
    </submittedName>
</protein>
<gene>
    <name evidence="1" type="ORF">TOA249_LOCUS23106</name>
</gene>
<dbReference type="AlphaFoldDB" id="A0A821P3U0"/>
<name>A0A821P3U0_9BILA</name>
<sequence length="101" mass="11462">MQQWYRLKHNVDSPPSSICGDFIINCTGRNTSSLKCPLVPCRSANDDRKYVEILGKKWPQDYILLGDAMCVFNPQCGQGMAHGLVKNVGLFQRQMIGKHRH</sequence>
<evidence type="ECO:0000313" key="1">
    <source>
        <dbReference type="EMBL" id="CAF4796953.1"/>
    </source>
</evidence>
<comment type="caution">
    <text evidence="1">The sequence shown here is derived from an EMBL/GenBank/DDBJ whole genome shotgun (WGS) entry which is preliminary data.</text>
</comment>
<dbReference type="EMBL" id="CAJOBS010002177">
    <property type="protein sequence ID" value="CAF4796953.1"/>
    <property type="molecule type" value="Genomic_DNA"/>
</dbReference>
<proteinExistence type="predicted"/>
<organism evidence="1 2">
    <name type="scientific">Rotaria socialis</name>
    <dbReference type="NCBI Taxonomy" id="392032"/>
    <lineage>
        <taxon>Eukaryota</taxon>
        <taxon>Metazoa</taxon>
        <taxon>Spiralia</taxon>
        <taxon>Gnathifera</taxon>
        <taxon>Rotifera</taxon>
        <taxon>Eurotatoria</taxon>
        <taxon>Bdelloidea</taxon>
        <taxon>Philodinida</taxon>
        <taxon>Philodinidae</taxon>
        <taxon>Rotaria</taxon>
    </lineage>
</organism>